<name>A0A0E9TSM2_ANGAN</name>
<sequence length="67" mass="7241">MMVVTGQYTDANGQIDLPYLQEWSYPQSDLLGLIQVLAVVFGEEPPVCIRPPPDSIPVPVLGELGSS</sequence>
<dbReference type="EMBL" id="GBXM01051868">
    <property type="protein sequence ID" value="JAH56709.1"/>
    <property type="molecule type" value="Transcribed_RNA"/>
</dbReference>
<feature type="domain" description="UEV" evidence="1">
    <location>
        <begin position="1"/>
        <end position="51"/>
    </location>
</feature>
<dbReference type="GO" id="GO:0008333">
    <property type="term" value="P:endosome to lysosome transport"/>
    <property type="evidence" value="ECO:0007669"/>
    <property type="project" value="TreeGrafter"/>
</dbReference>
<reference evidence="2" key="2">
    <citation type="journal article" date="2015" name="Fish Shellfish Immunol.">
        <title>Early steps in the European eel (Anguilla anguilla)-Vibrio vulnificus interaction in the gills: Role of the RtxA13 toxin.</title>
        <authorList>
            <person name="Callol A."/>
            <person name="Pajuelo D."/>
            <person name="Ebbesson L."/>
            <person name="Teles M."/>
            <person name="MacKenzie S."/>
            <person name="Amaro C."/>
        </authorList>
    </citation>
    <scope>NUCLEOTIDE SEQUENCE</scope>
</reference>
<dbReference type="InterPro" id="IPR016135">
    <property type="entry name" value="UBQ-conjugating_enzyme/RWD"/>
</dbReference>
<dbReference type="GO" id="GO:0043130">
    <property type="term" value="F:ubiquitin binding"/>
    <property type="evidence" value="ECO:0007669"/>
    <property type="project" value="TreeGrafter"/>
</dbReference>
<protein>
    <recommendedName>
        <fullName evidence="1">UEV domain-containing protein</fullName>
    </recommendedName>
</protein>
<dbReference type="CDD" id="cd11685">
    <property type="entry name" value="UEV_TSG101-like"/>
    <property type="match status" value="1"/>
</dbReference>
<dbReference type="PROSITE" id="PS51322">
    <property type="entry name" value="UEV"/>
    <property type="match status" value="1"/>
</dbReference>
<organism evidence="2">
    <name type="scientific">Anguilla anguilla</name>
    <name type="common">European freshwater eel</name>
    <name type="synonym">Muraena anguilla</name>
    <dbReference type="NCBI Taxonomy" id="7936"/>
    <lineage>
        <taxon>Eukaryota</taxon>
        <taxon>Metazoa</taxon>
        <taxon>Chordata</taxon>
        <taxon>Craniata</taxon>
        <taxon>Vertebrata</taxon>
        <taxon>Euteleostomi</taxon>
        <taxon>Actinopterygii</taxon>
        <taxon>Neopterygii</taxon>
        <taxon>Teleostei</taxon>
        <taxon>Anguilliformes</taxon>
        <taxon>Anguillidae</taxon>
        <taxon>Anguilla</taxon>
    </lineage>
</organism>
<dbReference type="InterPro" id="IPR008883">
    <property type="entry name" value="UEV_N"/>
</dbReference>
<dbReference type="InterPro" id="IPR052070">
    <property type="entry name" value="ESCRT-I_UEV_domain"/>
</dbReference>
<dbReference type="Pfam" id="PF05743">
    <property type="entry name" value="UEV"/>
    <property type="match status" value="1"/>
</dbReference>
<dbReference type="SUPFAM" id="SSF54495">
    <property type="entry name" value="UBC-like"/>
    <property type="match status" value="1"/>
</dbReference>
<evidence type="ECO:0000313" key="2">
    <source>
        <dbReference type="EMBL" id="JAH56709.1"/>
    </source>
</evidence>
<dbReference type="GO" id="GO:0000813">
    <property type="term" value="C:ESCRT I complex"/>
    <property type="evidence" value="ECO:0007669"/>
    <property type="project" value="TreeGrafter"/>
</dbReference>
<proteinExistence type="predicted"/>
<dbReference type="GO" id="GO:0015031">
    <property type="term" value="P:protein transport"/>
    <property type="evidence" value="ECO:0007669"/>
    <property type="project" value="InterPro"/>
</dbReference>
<dbReference type="PANTHER" id="PTHR23306">
    <property type="entry name" value="TUMOR SUSCEPTIBILITY GENE 101 PROTEIN-RELATED"/>
    <property type="match status" value="1"/>
</dbReference>
<dbReference type="PANTHER" id="PTHR23306:SF25">
    <property type="entry name" value="TUMOR SUSCEPTIBILITY GENE 101 PROTEIN"/>
    <property type="match status" value="1"/>
</dbReference>
<dbReference type="Gene3D" id="3.10.110.10">
    <property type="entry name" value="Ubiquitin Conjugating Enzyme"/>
    <property type="match status" value="1"/>
</dbReference>
<dbReference type="AlphaFoldDB" id="A0A0E9TSM2"/>
<reference evidence="2" key="1">
    <citation type="submission" date="2014-11" db="EMBL/GenBank/DDBJ databases">
        <authorList>
            <person name="Amaro Gonzalez C."/>
        </authorList>
    </citation>
    <scope>NUCLEOTIDE SEQUENCE</scope>
</reference>
<evidence type="ECO:0000259" key="1">
    <source>
        <dbReference type="PROSITE" id="PS51322"/>
    </source>
</evidence>
<accession>A0A0E9TSM2</accession>